<organism evidence="2">
    <name type="scientific">Solanum chacoense</name>
    <name type="common">Chaco potato</name>
    <dbReference type="NCBI Taxonomy" id="4108"/>
    <lineage>
        <taxon>Eukaryota</taxon>
        <taxon>Viridiplantae</taxon>
        <taxon>Streptophyta</taxon>
        <taxon>Embryophyta</taxon>
        <taxon>Tracheophyta</taxon>
        <taxon>Spermatophyta</taxon>
        <taxon>Magnoliopsida</taxon>
        <taxon>eudicotyledons</taxon>
        <taxon>Gunneridae</taxon>
        <taxon>Pentapetalae</taxon>
        <taxon>asterids</taxon>
        <taxon>lamiids</taxon>
        <taxon>Solanales</taxon>
        <taxon>Solanaceae</taxon>
        <taxon>Solanoideae</taxon>
        <taxon>Solaneae</taxon>
        <taxon>Solanum</taxon>
    </lineage>
</organism>
<evidence type="ECO:0000256" key="1">
    <source>
        <dbReference type="SAM" id="MobiDB-lite"/>
    </source>
</evidence>
<reference evidence="2" key="1">
    <citation type="submission" date="2015-12" db="EMBL/GenBank/DDBJ databases">
        <title>Gene expression during late stages of embryo sac development: a critical building block for successful pollen-pistil interactions.</title>
        <authorList>
            <person name="Liu Y."/>
            <person name="Joly V."/>
            <person name="Sabar M."/>
            <person name="Matton D.P."/>
        </authorList>
    </citation>
    <scope>NUCLEOTIDE SEQUENCE</scope>
</reference>
<sequence length="63" mass="7334">MLQQQQRSSMQGRKVYSQGANSQRSNDYFNPTVSSIMKKRNNMEPQIRPPRLSAGNSSPRWMF</sequence>
<name>A0A0V0GGC0_SOLCH</name>
<dbReference type="PANTHER" id="PTHR35729:SF5">
    <property type="match status" value="1"/>
</dbReference>
<dbReference type="AlphaFoldDB" id="A0A0V0GGC0"/>
<protein>
    <submittedName>
        <fullName evidence="2">Putative ovule protein</fullName>
    </submittedName>
</protein>
<accession>A0A0V0GGC0</accession>
<feature type="compositionally biased region" description="Polar residues" evidence="1">
    <location>
        <begin position="54"/>
        <end position="63"/>
    </location>
</feature>
<dbReference type="EMBL" id="GEDG01041562">
    <property type="protein sequence ID" value="JAP06384.1"/>
    <property type="molecule type" value="Transcribed_RNA"/>
</dbReference>
<feature type="compositionally biased region" description="Polar residues" evidence="1">
    <location>
        <begin position="18"/>
        <end position="35"/>
    </location>
</feature>
<evidence type="ECO:0000313" key="2">
    <source>
        <dbReference type="EMBL" id="JAP06384.1"/>
    </source>
</evidence>
<proteinExistence type="predicted"/>
<feature type="compositionally biased region" description="Polar residues" evidence="1">
    <location>
        <begin position="1"/>
        <end position="11"/>
    </location>
</feature>
<dbReference type="PANTHER" id="PTHR35729">
    <property type="entry name" value="T1B9.12 PROTEIN"/>
    <property type="match status" value="1"/>
</dbReference>
<feature type="region of interest" description="Disordered" evidence="1">
    <location>
        <begin position="1"/>
        <end position="63"/>
    </location>
</feature>